<gene>
    <name evidence="1" type="ORF">L9S41_14095</name>
</gene>
<dbReference type="RefSeq" id="WP_260747160.1">
    <property type="nucleotide sequence ID" value="NZ_CP092109.1"/>
</dbReference>
<proteinExistence type="predicted"/>
<dbReference type="InterPro" id="IPR043472">
    <property type="entry name" value="Macro_dom-like"/>
</dbReference>
<keyword evidence="2" id="KW-1185">Reference proteome</keyword>
<dbReference type="PANTHER" id="PTHR12521">
    <property type="entry name" value="PROTEIN C6ORF130"/>
    <property type="match status" value="1"/>
</dbReference>
<evidence type="ECO:0000313" key="2">
    <source>
        <dbReference type="Proteomes" id="UP001060414"/>
    </source>
</evidence>
<name>A0ABY5ZLF6_9BACT</name>
<dbReference type="SUPFAM" id="SSF52949">
    <property type="entry name" value="Macro domain-like"/>
    <property type="match status" value="1"/>
</dbReference>
<dbReference type="Gene3D" id="3.40.220.10">
    <property type="entry name" value="Leucine Aminopeptidase, subunit E, domain 1"/>
    <property type="match status" value="1"/>
</dbReference>
<protein>
    <submittedName>
        <fullName evidence="1">ADP-ribose-binding protein</fullName>
    </submittedName>
</protein>
<dbReference type="Proteomes" id="UP001060414">
    <property type="component" value="Chromosome"/>
</dbReference>
<dbReference type="EMBL" id="CP092109">
    <property type="protein sequence ID" value="UWZ78802.1"/>
    <property type="molecule type" value="Genomic_DNA"/>
</dbReference>
<accession>A0ABY5ZLF6</accession>
<dbReference type="InterPro" id="IPR050892">
    <property type="entry name" value="ADP-ribose_metab_enzymes"/>
</dbReference>
<evidence type="ECO:0000313" key="1">
    <source>
        <dbReference type="EMBL" id="UWZ78802.1"/>
    </source>
</evidence>
<dbReference type="PANTHER" id="PTHR12521:SF0">
    <property type="entry name" value="ADP-RIBOSE GLYCOHYDROLASE OARD1"/>
    <property type="match status" value="1"/>
</dbReference>
<sequence>MHEITGNIWDHLGQAIVVITTNCTVDRRGRAVMGRGCAGQALTYFPDLTERLGHLLQHQGAQVHDLGNGLVSFPVEETAWSLPDPRLIRQSARQLRELADQRGWSKIIVPRPGCGGGGLEWRHVKPLLKDYFDDRFHIINAHPEQ</sequence>
<organism evidence="1 2">
    <name type="scientific">Geoalkalibacter halelectricus</name>
    <dbReference type="NCBI Taxonomy" id="2847045"/>
    <lineage>
        <taxon>Bacteria</taxon>
        <taxon>Pseudomonadati</taxon>
        <taxon>Thermodesulfobacteriota</taxon>
        <taxon>Desulfuromonadia</taxon>
        <taxon>Desulfuromonadales</taxon>
        <taxon>Geoalkalibacteraceae</taxon>
        <taxon>Geoalkalibacter</taxon>
    </lineage>
</organism>
<reference evidence="1" key="1">
    <citation type="journal article" date="2022" name="Environ. Microbiol.">
        <title>Geoalkalibacter halelectricus SAP #1 sp. nov. possessing extracellular electron transfer and mineral#reducing capabilities from a haloalkaline environment.</title>
        <authorList>
            <person name="Yadav S."/>
            <person name="Singh R."/>
            <person name="Sundharam S.S."/>
            <person name="Chaudhary S."/>
            <person name="Krishnamurthi S."/>
            <person name="Patil S.A."/>
        </authorList>
    </citation>
    <scope>NUCLEOTIDE SEQUENCE</scope>
    <source>
        <strain evidence="1">SAP-1</strain>
    </source>
</reference>